<dbReference type="PROSITE" id="PS50893">
    <property type="entry name" value="ABC_TRANSPORTER_2"/>
    <property type="match status" value="1"/>
</dbReference>
<keyword evidence="7" id="KW-1185">Reference proteome</keyword>
<evidence type="ECO:0000256" key="3">
    <source>
        <dbReference type="ARBA" id="ARBA00022741"/>
    </source>
</evidence>
<evidence type="ECO:0000256" key="1">
    <source>
        <dbReference type="ARBA" id="ARBA00005417"/>
    </source>
</evidence>
<dbReference type="InterPro" id="IPR017871">
    <property type="entry name" value="ABC_transporter-like_CS"/>
</dbReference>
<dbReference type="InterPro" id="IPR050763">
    <property type="entry name" value="ABC_transporter_ATP-binding"/>
</dbReference>
<comment type="caution">
    <text evidence="6">The sequence shown here is derived from an EMBL/GenBank/DDBJ whole genome shotgun (WGS) entry which is preliminary data.</text>
</comment>
<dbReference type="Gene3D" id="3.40.50.300">
    <property type="entry name" value="P-loop containing nucleotide triphosphate hydrolases"/>
    <property type="match status" value="1"/>
</dbReference>
<evidence type="ECO:0000256" key="4">
    <source>
        <dbReference type="ARBA" id="ARBA00022840"/>
    </source>
</evidence>
<proteinExistence type="inferred from homology"/>
<dbReference type="PROSITE" id="PS00211">
    <property type="entry name" value="ABC_TRANSPORTER_1"/>
    <property type="match status" value="1"/>
</dbReference>
<dbReference type="Proteomes" id="UP001597452">
    <property type="component" value="Unassembled WGS sequence"/>
</dbReference>
<accession>A0ABW5Q963</accession>
<dbReference type="GO" id="GO:0005524">
    <property type="term" value="F:ATP binding"/>
    <property type="evidence" value="ECO:0007669"/>
    <property type="project" value="UniProtKB-KW"/>
</dbReference>
<dbReference type="InterPro" id="IPR027417">
    <property type="entry name" value="P-loop_NTPase"/>
</dbReference>
<comment type="similarity">
    <text evidence="1">Belongs to the ABC transporter superfamily.</text>
</comment>
<keyword evidence="4 6" id="KW-0067">ATP-binding</keyword>
<feature type="domain" description="ABC transporter" evidence="5">
    <location>
        <begin position="6"/>
        <end position="231"/>
    </location>
</feature>
<protein>
    <submittedName>
        <fullName evidence="6">ABC transporter ATP-binding protein</fullName>
    </submittedName>
</protein>
<name>A0ABW5Q963_9BACI</name>
<keyword evidence="2" id="KW-0813">Transport</keyword>
<evidence type="ECO:0000313" key="7">
    <source>
        <dbReference type="Proteomes" id="UP001597452"/>
    </source>
</evidence>
<dbReference type="InterPro" id="IPR003593">
    <property type="entry name" value="AAA+_ATPase"/>
</dbReference>
<organism evidence="6 7">
    <name type="scientific">Piscibacillus salipiscarius</name>
    <dbReference type="NCBI Taxonomy" id="299480"/>
    <lineage>
        <taxon>Bacteria</taxon>
        <taxon>Bacillati</taxon>
        <taxon>Bacillota</taxon>
        <taxon>Bacilli</taxon>
        <taxon>Bacillales</taxon>
        <taxon>Bacillaceae</taxon>
        <taxon>Piscibacillus</taxon>
    </lineage>
</organism>
<dbReference type="SUPFAM" id="SSF52540">
    <property type="entry name" value="P-loop containing nucleoside triphosphate hydrolases"/>
    <property type="match status" value="1"/>
</dbReference>
<dbReference type="SMART" id="SM00382">
    <property type="entry name" value="AAA"/>
    <property type="match status" value="1"/>
</dbReference>
<dbReference type="EMBL" id="JBHUMZ010000014">
    <property type="protein sequence ID" value="MFD2638142.1"/>
    <property type="molecule type" value="Genomic_DNA"/>
</dbReference>
<dbReference type="RefSeq" id="WP_377327745.1">
    <property type="nucleotide sequence ID" value="NZ_JBHUMZ010000014.1"/>
</dbReference>
<dbReference type="PANTHER" id="PTHR42711:SF5">
    <property type="entry name" value="ABC TRANSPORTER ATP-BINDING PROTEIN NATA"/>
    <property type="match status" value="1"/>
</dbReference>
<gene>
    <name evidence="6" type="ORF">ACFSW4_04650</name>
</gene>
<dbReference type="InterPro" id="IPR003439">
    <property type="entry name" value="ABC_transporter-like_ATP-bd"/>
</dbReference>
<dbReference type="PANTHER" id="PTHR42711">
    <property type="entry name" value="ABC TRANSPORTER ATP-BINDING PROTEIN"/>
    <property type="match status" value="1"/>
</dbReference>
<evidence type="ECO:0000259" key="5">
    <source>
        <dbReference type="PROSITE" id="PS50893"/>
    </source>
</evidence>
<dbReference type="Pfam" id="PF00005">
    <property type="entry name" value="ABC_tran"/>
    <property type="match status" value="1"/>
</dbReference>
<sequence>MSKVIIHANELTKRYGSHIAVNHINLEVYEGEVFGIIGPNGAGKTTFIEMITAFRKPDNGSAQVIGLDSQNDFYQLREKIGVQLQQASLYEKLKVKEVLKLFASYYKKNRPIEELVSMLRLEGYLNKYIKHLSGGWKQRVSFALALINDPDIVVLDEPTTGLDPEIRRDIWSIIQKLKSEGKTIILTTNYMEEAQSLCDRIGVLKKGKMVACGTKQELEKLLPSKQGNLEDVYMNLTGVMREETRA</sequence>
<evidence type="ECO:0000313" key="6">
    <source>
        <dbReference type="EMBL" id="MFD2638142.1"/>
    </source>
</evidence>
<keyword evidence="3" id="KW-0547">Nucleotide-binding</keyword>
<reference evidence="7" key="1">
    <citation type="journal article" date="2019" name="Int. J. Syst. Evol. Microbiol.">
        <title>The Global Catalogue of Microorganisms (GCM) 10K type strain sequencing project: providing services to taxonomists for standard genome sequencing and annotation.</title>
        <authorList>
            <consortium name="The Broad Institute Genomics Platform"/>
            <consortium name="The Broad Institute Genome Sequencing Center for Infectious Disease"/>
            <person name="Wu L."/>
            <person name="Ma J."/>
        </authorList>
    </citation>
    <scope>NUCLEOTIDE SEQUENCE [LARGE SCALE GENOMIC DNA]</scope>
    <source>
        <strain evidence="7">TISTR 1571</strain>
    </source>
</reference>
<dbReference type="CDD" id="cd03230">
    <property type="entry name" value="ABC_DR_subfamily_A"/>
    <property type="match status" value="1"/>
</dbReference>
<evidence type="ECO:0000256" key="2">
    <source>
        <dbReference type="ARBA" id="ARBA00022448"/>
    </source>
</evidence>